<protein>
    <submittedName>
        <fullName evidence="1">Uncharacterized protein</fullName>
    </submittedName>
</protein>
<sequence>MALVYEKNEAKVIQGFLTNEVNRRTNENGLKRSKNDRKRHKNGVGSSLPLTASHPTMRGRPLPTREVADRRLPHTVGSPLPVAHHELELSHGCLELKKEEQLRAFNLGINRGIELEIVNTLLVEAMEILGKWTLPVLDQFHHRHP</sequence>
<proteinExistence type="predicted"/>
<keyword evidence="2" id="KW-1185">Reference proteome</keyword>
<reference evidence="2" key="1">
    <citation type="journal article" date="2023" name="Nat. Plants">
        <title>Single-cell RNA sequencing provides a high-resolution roadmap for understanding the multicellular compartmentation of specialized metabolism.</title>
        <authorList>
            <person name="Sun S."/>
            <person name="Shen X."/>
            <person name="Li Y."/>
            <person name="Li Y."/>
            <person name="Wang S."/>
            <person name="Li R."/>
            <person name="Zhang H."/>
            <person name="Shen G."/>
            <person name="Guo B."/>
            <person name="Wei J."/>
            <person name="Xu J."/>
            <person name="St-Pierre B."/>
            <person name="Chen S."/>
            <person name="Sun C."/>
        </authorList>
    </citation>
    <scope>NUCLEOTIDE SEQUENCE [LARGE SCALE GENOMIC DNA]</scope>
</reference>
<name>A0ACC0AXA7_CATRO</name>
<dbReference type="Proteomes" id="UP001060085">
    <property type="component" value="Linkage Group LG05"/>
</dbReference>
<accession>A0ACC0AXA7</accession>
<organism evidence="1 2">
    <name type="scientific">Catharanthus roseus</name>
    <name type="common">Madagascar periwinkle</name>
    <name type="synonym">Vinca rosea</name>
    <dbReference type="NCBI Taxonomy" id="4058"/>
    <lineage>
        <taxon>Eukaryota</taxon>
        <taxon>Viridiplantae</taxon>
        <taxon>Streptophyta</taxon>
        <taxon>Embryophyta</taxon>
        <taxon>Tracheophyta</taxon>
        <taxon>Spermatophyta</taxon>
        <taxon>Magnoliopsida</taxon>
        <taxon>eudicotyledons</taxon>
        <taxon>Gunneridae</taxon>
        <taxon>Pentapetalae</taxon>
        <taxon>asterids</taxon>
        <taxon>lamiids</taxon>
        <taxon>Gentianales</taxon>
        <taxon>Apocynaceae</taxon>
        <taxon>Rauvolfioideae</taxon>
        <taxon>Vinceae</taxon>
        <taxon>Catharanthinae</taxon>
        <taxon>Catharanthus</taxon>
    </lineage>
</organism>
<comment type="caution">
    <text evidence="1">The sequence shown here is derived from an EMBL/GenBank/DDBJ whole genome shotgun (WGS) entry which is preliminary data.</text>
</comment>
<dbReference type="EMBL" id="CM044705">
    <property type="protein sequence ID" value="KAI5664073.1"/>
    <property type="molecule type" value="Genomic_DNA"/>
</dbReference>
<evidence type="ECO:0000313" key="1">
    <source>
        <dbReference type="EMBL" id="KAI5664073.1"/>
    </source>
</evidence>
<evidence type="ECO:0000313" key="2">
    <source>
        <dbReference type="Proteomes" id="UP001060085"/>
    </source>
</evidence>
<gene>
    <name evidence="1" type="ORF">M9H77_23396</name>
</gene>